<accession>A0A0E9Q4L2</accession>
<sequence length="41" mass="4711">MLNPFIRFCWCIAICTSQHFNNCFYHNFHLVSSSDSGIVGT</sequence>
<evidence type="ECO:0000313" key="1">
    <source>
        <dbReference type="EMBL" id="JAH11811.1"/>
    </source>
</evidence>
<organism evidence="1">
    <name type="scientific">Anguilla anguilla</name>
    <name type="common">European freshwater eel</name>
    <name type="synonym">Muraena anguilla</name>
    <dbReference type="NCBI Taxonomy" id="7936"/>
    <lineage>
        <taxon>Eukaryota</taxon>
        <taxon>Metazoa</taxon>
        <taxon>Chordata</taxon>
        <taxon>Craniata</taxon>
        <taxon>Vertebrata</taxon>
        <taxon>Euteleostomi</taxon>
        <taxon>Actinopterygii</taxon>
        <taxon>Neopterygii</taxon>
        <taxon>Teleostei</taxon>
        <taxon>Anguilliformes</taxon>
        <taxon>Anguillidae</taxon>
        <taxon>Anguilla</taxon>
    </lineage>
</organism>
<reference evidence="1" key="1">
    <citation type="submission" date="2014-11" db="EMBL/GenBank/DDBJ databases">
        <authorList>
            <person name="Amaro Gonzalez C."/>
        </authorList>
    </citation>
    <scope>NUCLEOTIDE SEQUENCE</scope>
</reference>
<reference evidence="1" key="2">
    <citation type="journal article" date="2015" name="Fish Shellfish Immunol.">
        <title>Early steps in the European eel (Anguilla anguilla)-Vibrio vulnificus interaction in the gills: Role of the RtxA13 toxin.</title>
        <authorList>
            <person name="Callol A."/>
            <person name="Pajuelo D."/>
            <person name="Ebbesson L."/>
            <person name="Teles M."/>
            <person name="MacKenzie S."/>
            <person name="Amaro C."/>
        </authorList>
    </citation>
    <scope>NUCLEOTIDE SEQUENCE</scope>
</reference>
<name>A0A0E9Q4L2_ANGAN</name>
<dbReference type="EMBL" id="GBXM01096766">
    <property type="protein sequence ID" value="JAH11811.1"/>
    <property type="molecule type" value="Transcribed_RNA"/>
</dbReference>
<proteinExistence type="predicted"/>
<dbReference type="AlphaFoldDB" id="A0A0E9Q4L2"/>
<protein>
    <submittedName>
        <fullName evidence="1">Uncharacterized protein</fullName>
    </submittedName>
</protein>